<organism evidence="1 2">
    <name type="scientific">Lentzea flava</name>
    <dbReference type="NCBI Taxonomy" id="103732"/>
    <lineage>
        <taxon>Bacteria</taxon>
        <taxon>Bacillati</taxon>
        <taxon>Actinomycetota</taxon>
        <taxon>Actinomycetes</taxon>
        <taxon>Pseudonocardiales</taxon>
        <taxon>Pseudonocardiaceae</taxon>
        <taxon>Lentzea</taxon>
    </lineage>
</organism>
<proteinExistence type="predicted"/>
<evidence type="ECO:0000313" key="2">
    <source>
        <dbReference type="Proteomes" id="UP000649573"/>
    </source>
</evidence>
<name>A0ABQ2UGQ5_9PSEU</name>
<protein>
    <submittedName>
        <fullName evidence="1">Uncharacterized protein</fullName>
    </submittedName>
</protein>
<dbReference type="Proteomes" id="UP000649573">
    <property type="component" value="Unassembled WGS sequence"/>
</dbReference>
<evidence type="ECO:0000313" key="1">
    <source>
        <dbReference type="EMBL" id="GGU32939.1"/>
    </source>
</evidence>
<keyword evidence="2" id="KW-1185">Reference proteome</keyword>
<accession>A0ABQ2UGQ5</accession>
<comment type="caution">
    <text evidence="1">The sequence shown here is derived from an EMBL/GenBank/DDBJ whole genome shotgun (WGS) entry which is preliminary data.</text>
</comment>
<reference evidence="2" key="1">
    <citation type="journal article" date="2019" name="Int. J. Syst. Evol. Microbiol.">
        <title>The Global Catalogue of Microorganisms (GCM) 10K type strain sequencing project: providing services to taxonomists for standard genome sequencing and annotation.</title>
        <authorList>
            <consortium name="The Broad Institute Genomics Platform"/>
            <consortium name="The Broad Institute Genome Sequencing Center for Infectious Disease"/>
            <person name="Wu L."/>
            <person name="Ma J."/>
        </authorList>
    </citation>
    <scope>NUCLEOTIDE SEQUENCE [LARGE SCALE GENOMIC DNA]</scope>
    <source>
        <strain evidence="2">JCM 3296</strain>
    </source>
</reference>
<dbReference type="EMBL" id="BMRE01000008">
    <property type="protein sequence ID" value="GGU32939.1"/>
    <property type="molecule type" value="Genomic_DNA"/>
</dbReference>
<sequence length="269" mass="29958">MFDDQWPASVAGWELARHGHHENYRKRMANGITVYARWDGRERCGEIEARVDPTGIGRTLTSSRKVFRDKDDFWTAARLVVDMAANLPSMRMGNESPADSVLFGEVAGTVEAVPGSNGVPEAELTFTLTDGRSVTLIMSEEQADALTSSIYSLEKHVWSEYEDDEDDDTYDPDDVEIEEQGVPDVSEVDAGPDTGHELITVLEQRFGVTEDYLMAHIDWSAVIVVGEPAVSTLLDRADELTEAIAPRWYPGAVERPGEIWVVLHRVFTN</sequence>
<gene>
    <name evidence="1" type="ORF">GCM10010178_26590</name>
</gene>